<evidence type="ECO:0000256" key="4">
    <source>
        <dbReference type="ARBA" id="ARBA00022777"/>
    </source>
</evidence>
<gene>
    <name evidence="9" type="primary">rbsK</name>
    <name evidence="11" type="ORF">FTX54_002195</name>
</gene>
<dbReference type="GO" id="GO:0004747">
    <property type="term" value="F:ribokinase activity"/>
    <property type="evidence" value="ECO:0007669"/>
    <property type="project" value="UniProtKB-UniRule"/>
</dbReference>
<keyword evidence="2 9" id="KW-0479">Metal-binding</keyword>
<dbReference type="InterPro" id="IPR011877">
    <property type="entry name" value="Ribokinase"/>
</dbReference>
<dbReference type="KEGG" id="ahal:FTX54_002195"/>
<evidence type="ECO:0000256" key="2">
    <source>
        <dbReference type="ARBA" id="ARBA00022723"/>
    </source>
</evidence>
<protein>
    <recommendedName>
        <fullName evidence="9">Ribokinase</fullName>
        <shortName evidence="9">RK</shortName>
        <ecNumber evidence="9">2.7.1.15</ecNumber>
    </recommendedName>
</protein>
<feature type="binding site" evidence="9">
    <location>
        <position position="285"/>
    </location>
    <ligand>
        <name>K(+)</name>
        <dbReference type="ChEBI" id="CHEBI:29103"/>
    </ligand>
</feature>
<evidence type="ECO:0000313" key="12">
    <source>
        <dbReference type="Proteomes" id="UP000321816"/>
    </source>
</evidence>
<comment type="subcellular location">
    <subcellularLocation>
        <location evidence="9">Cytoplasm</location>
    </subcellularLocation>
</comment>
<keyword evidence="7 9" id="KW-0630">Potassium</keyword>
<keyword evidence="9" id="KW-0963">Cytoplasm</keyword>
<comment type="cofactor">
    <cofactor evidence="9">
        <name>Mg(2+)</name>
        <dbReference type="ChEBI" id="CHEBI:18420"/>
    </cofactor>
    <text evidence="9">Requires a divalent cation, most likely magnesium in vivo, as an electrophilic catalyst to aid phosphoryl group transfer. It is the chelate of the metal and the nucleotide that is the actual substrate.</text>
</comment>
<dbReference type="PANTHER" id="PTHR10584:SF166">
    <property type="entry name" value="RIBOKINASE"/>
    <property type="match status" value="1"/>
</dbReference>
<evidence type="ECO:0000259" key="10">
    <source>
        <dbReference type="Pfam" id="PF00294"/>
    </source>
</evidence>
<dbReference type="HAMAP" id="MF_01987">
    <property type="entry name" value="Ribokinase"/>
    <property type="match status" value="1"/>
</dbReference>
<dbReference type="GO" id="GO:0046872">
    <property type="term" value="F:metal ion binding"/>
    <property type="evidence" value="ECO:0007669"/>
    <property type="project" value="UniProtKB-KW"/>
</dbReference>
<dbReference type="GO" id="GO:0019303">
    <property type="term" value="P:D-ribose catabolic process"/>
    <property type="evidence" value="ECO:0007669"/>
    <property type="project" value="UniProtKB-UniRule"/>
</dbReference>
<comment type="pathway">
    <text evidence="9">Carbohydrate metabolism; D-ribose degradation; D-ribose 5-phosphate from beta-D-ribopyranose: step 2/2.</text>
</comment>
<comment type="subunit">
    <text evidence="9">Homodimer.</text>
</comment>
<dbReference type="RefSeq" id="WP_187254554.1">
    <property type="nucleotide sequence ID" value="NZ_CP144914.1"/>
</dbReference>
<evidence type="ECO:0000256" key="6">
    <source>
        <dbReference type="ARBA" id="ARBA00022842"/>
    </source>
</evidence>
<evidence type="ECO:0000256" key="7">
    <source>
        <dbReference type="ARBA" id="ARBA00022958"/>
    </source>
</evidence>
<keyword evidence="4 9" id="KW-0418">Kinase</keyword>
<feature type="binding site" evidence="9">
    <location>
        <position position="246"/>
    </location>
    <ligand>
        <name>K(+)</name>
        <dbReference type="ChEBI" id="CHEBI:29103"/>
    </ligand>
</feature>
<reference evidence="11 12" key="1">
    <citation type="submission" date="2024-01" db="EMBL/GenBank/DDBJ databases">
        <title>Complete Genome Sequence of Alkalicoccus halolimnae BZ-SZ-XJ29T, a Moderately Halophilic Bacterium Isolated from a Salt Lake.</title>
        <authorList>
            <person name="Zhao B."/>
        </authorList>
    </citation>
    <scope>NUCLEOTIDE SEQUENCE [LARGE SCALE GENOMIC DNA]</scope>
    <source>
        <strain evidence="11 12">BZ-SZ-XJ29</strain>
    </source>
</reference>
<dbReference type="CDD" id="cd01174">
    <property type="entry name" value="ribokinase"/>
    <property type="match status" value="1"/>
</dbReference>
<dbReference type="EC" id="2.7.1.15" evidence="9"/>
<feature type="binding site" evidence="9">
    <location>
        <position position="252"/>
    </location>
    <ligand>
        <name>substrate</name>
    </ligand>
</feature>
<feature type="binding site" evidence="9">
    <location>
        <begin position="220"/>
        <end position="225"/>
    </location>
    <ligand>
        <name>ATP</name>
        <dbReference type="ChEBI" id="CHEBI:30616"/>
    </ligand>
</feature>
<feature type="binding site" evidence="9">
    <location>
        <position position="287"/>
    </location>
    <ligand>
        <name>K(+)</name>
        <dbReference type="ChEBI" id="CHEBI:29103"/>
    </ligand>
</feature>
<keyword evidence="5 9" id="KW-0067">ATP-binding</keyword>
<dbReference type="InterPro" id="IPR029056">
    <property type="entry name" value="Ribokinase-like"/>
</dbReference>
<dbReference type="AlphaFoldDB" id="A0AAJ8LX48"/>
<comment type="function">
    <text evidence="9">Catalyzes the phosphorylation of ribose at O-5 in a reaction requiring ATP and magnesium. The resulting D-ribose-5-phosphate can then be used either for sythesis of nucleotides, histidine, and tryptophan, or as a component of the pentose phosphate pathway.</text>
</comment>
<dbReference type="GO" id="GO:0005524">
    <property type="term" value="F:ATP binding"/>
    <property type="evidence" value="ECO:0007669"/>
    <property type="project" value="UniProtKB-UniRule"/>
</dbReference>
<proteinExistence type="inferred from homology"/>
<keyword evidence="3 9" id="KW-0547">Nucleotide-binding</keyword>
<keyword evidence="8 9" id="KW-0119">Carbohydrate metabolism</keyword>
<dbReference type="SUPFAM" id="SSF53613">
    <property type="entry name" value="Ribokinase-like"/>
    <property type="match status" value="1"/>
</dbReference>
<keyword evidence="1 9" id="KW-0808">Transferase</keyword>
<evidence type="ECO:0000256" key="3">
    <source>
        <dbReference type="ARBA" id="ARBA00022741"/>
    </source>
</evidence>
<sequence>MKNKLLVAGTVNIDLSAGLPRFPSTGETLASTSYSENIGGKAANQAVAANRFGAEVVFAGKVGEDAFGKKVFEFFQKEGIDTRYLYKSETVNTGNSFILVDTHGDNIIVTNLLANQELTKEEIFGGVFETKPEAVLLQLEIENEEIEAVLNTISKRGIPLFVNLAPVKYLSKEAMTRIDYLIINEVEAGQLAEMKVTTEEKAEEAAEIIYQKTGSVIIMTLGGKGVLVKERGSKTWFEVPKLEAVDTTAAGDCFCGVLAAEWLQEKDLHQAVRSAIKAASKSVLTRGSVQSLPYKEEIQLRG</sequence>
<comment type="caution">
    <text evidence="9">Lacks conserved residue(s) required for the propagation of feature annotation.</text>
</comment>
<feature type="binding site" evidence="9">
    <location>
        <begin position="251"/>
        <end position="252"/>
    </location>
    <ligand>
        <name>ATP</name>
        <dbReference type="ChEBI" id="CHEBI:30616"/>
    </ligand>
</feature>
<keyword evidence="12" id="KW-1185">Reference proteome</keyword>
<feature type="binding site" evidence="9">
    <location>
        <position position="184"/>
    </location>
    <ligand>
        <name>ATP</name>
        <dbReference type="ChEBI" id="CHEBI:30616"/>
    </ligand>
</feature>
<feature type="active site" description="Proton acceptor" evidence="9">
    <location>
        <position position="252"/>
    </location>
</feature>
<name>A0AAJ8LX48_9BACI</name>
<accession>A0AAJ8LX48</accession>
<feature type="binding site" evidence="9">
    <location>
        <begin position="40"/>
        <end position="44"/>
    </location>
    <ligand>
        <name>substrate</name>
    </ligand>
</feature>
<organism evidence="11 12">
    <name type="scientific">Alkalicoccus halolimnae</name>
    <dbReference type="NCBI Taxonomy" id="1667239"/>
    <lineage>
        <taxon>Bacteria</taxon>
        <taxon>Bacillati</taxon>
        <taxon>Bacillota</taxon>
        <taxon>Bacilli</taxon>
        <taxon>Bacillales</taxon>
        <taxon>Bacillaceae</taxon>
        <taxon>Alkalicoccus</taxon>
    </lineage>
</organism>
<dbReference type="PRINTS" id="PR00990">
    <property type="entry name" value="RIBOKINASE"/>
</dbReference>
<comment type="activity regulation">
    <text evidence="9">Activated by a monovalent cation that binds near, but not in, the active site. The most likely occupant of the site in vivo is potassium. Ion binding induces a conformational change that may alter substrate affinity.</text>
</comment>
<dbReference type="GO" id="GO:0005737">
    <property type="term" value="C:cytoplasm"/>
    <property type="evidence" value="ECO:0007669"/>
    <property type="project" value="UniProtKB-SubCell"/>
</dbReference>
<dbReference type="PANTHER" id="PTHR10584">
    <property type="entry name" value="SUGAR KINASE"/>
    <property type="match status" value="1"/>
</dbReference>
<evidence type="ECO:0000256" key="9">
    <source>
        <dbReference type="HAMAP-Rule" id="MF_01987"/>
    </source>
</evidence>
<evidence type="ECO:0000256" key="5">
    <source>
        <dbReference type="ARBA" id="ARBA00022840"/>
    </source>
</evidence>
<feature type="binding site" evidence="9">
    <location>
        <begin position="12"/>
        <end position="14"/>
    </location>
    <ligand>
        <name>substrate</name>
    </ligand>
</feature>
<dbReference type="Pfam" id="PF00294">
    <property type="entry name" value="PfkB"/>
    <property type="match status" value="1"/>
</dbReference>
<dbReference type="InterPro" id="IPR002139">
    <property type="entry name" value="Ribo/fructo_kinase"/>
</dbReference>
<comment type="similarity">
    <text evidence="9">Belongs to the carbohydrate kinase PfkB family. Ribokinase subfamily.</text>
</comment>
<dbReference type="Proteomes" id="UP000321816">
    <property type="component" value="Chromosome"/>
</dbReference>
<feature type="binding site" evidence="9">
    <location>
        <position position="291"/>
    </location>
    <ligand>
        <name>K(+)</name>
        <dbReference type="ChEBI" id="CHEBI:29103"/>
    </ligand>
</feature>
<evidence type="ECO:0000256" key="1">
    <source>
        <dbReference type="ARBA" id="ARBA00022679"/>
    </source>
</evidence>
<keyword evidence="6 9" id="KW-0460">Magnesium</keyword>
<feature type="binding site" evidence="9">
    <location>
        <position position="140"/>
    </location>
    <ligand>
        <name>substrate</name>
    </ligand>
</feature>
<dbReference type="InterPro" id="IPR011611">
    <property type="entry name" value="PfkB_dom"/>
</dbReference>
<feature type="domain" description="Carbohydrate kinase PfkB" evidence="10">
    <location>
        <begin position="3"/>
        <end position="293"/>
    </location>
</feature>
<evidence type="ECO:0000313" key="11">
    <source>
        <dbReference type="EMBL" id="WWD80399.1"/>
    </source>
</evidence>
<feature type="binding site" evidence="9">
    <location>
        <position position="282"/>
    </location>
    <ligand>
        <name>K(+)</name>
        <dbReference type="ChEBI" id="CHEBI:29103"/>
    </ligand>
</feature>
<feature type="binding site" evidence="9">
    <location>
        <position position="248"/>
    </location>
    <ligand>
        <name>K(+)</name>
        <dbReference type="ChEBI" id="CHEBI:29103"/>
    </ligand>
</feature>
<evidence type="ECO:0000256" key="8">
    <source>
        <dbReference type="ARBA" id="ARBA00023277"/>
    </source>
</evidence>
<dbReference type="Gene3D" id="3.40.1190.20">
    <property type="match status" value="1"/>
</dbReference>
<dbReference type="EMBL" id="CP144914">
    <property type="protein sequence ID" value="WWD80399.1"/>
    <property type="molecule type" value="Genomic_DNA"/>
</dbReference>
<comment type="catalytic activity">
    <reaction evidence="9">
        <text>D-ribose + ATP = D-ribose 5-phosphate + ADP + H(+)</text>
        <dbReference type="Rhea" id="RHEA:13697"/>
        <dbReference type="ChEBI" id="CHEBI:15378"/>
        <dbReference type="ChEBI" id="CHEBI:30616"/>
        <dbReference type="ChEBI" id="CHEBI:47013"/>
        <dbReference type="ChEBI" id="CHEBI:78346"/>
        <dbReference type="ChEBI" id="CHEBI:456216"/>
        <dbReference type="EC" id="2.7.1.15"/>
    </reaction>
</comment>